<keyword evidence="3" id="KW-1185">Reference proteome</keyword>
<comment type="caution">
    <text evidence="2">The sequence shown here is derived from an EMBL/GenBank/DDBJ whole genome shotgun (WGS) entry which is preliminary data.</text>
</comment>
<evidence type="ECO:0000313" key="3">
    <source>
        <dbReference type="Proteomes" id="UP000789901"/>
    </source>
</evidence>
<sequence>MRLINLTPFMLIVLALSVHSHLVPRDKITKECQDAAVDYLNYSDVKAYPSTIDCQVTHIDGKPAIDVITEFVRNQSH</sequence>
<accession>A0ABM8VX30</accession>
<feature type="signal peptide" evidence="1">
    <location>
        <begin position="1"/>
        <end position="20"/>
    </location>
</feature>
<feature type="chain" id="PRO_5046651409" evidence="1">
    <location>
        <begin position="21"/>
        <end position="77"/>
    </location>
</feature>
<organism evidence="2 3">
    <name type="scientific">Gigaspora margarita</name>
    <dbReference type="NCBI Taxonomy" id="4874"/>
    <lineage>
        <taxon>Eukaryota</taxon>
        <taxon>Fungi</taxon>
        <taxon>Fungi incertae sedis</taxon>
        <taxon>Mucoromycota</taxon>
        <taxon>Glomeromycotina</taxon>
        <taxon>Glomeromycetes</taxon>
        <taxon>Diversisporales</taxon>
        <taxon>Gigasporaceae</taxon>
        <taxon>Gigaspora</taxon>
    </lineage>
</organism>
<proteinExistence type="predicted"/>
<protein>
    <submittedName>
        <fullName evidence="2">13226_t:CDS:1</fullName>
    </submittedName>
</protein>
<reference evidence="2 3" key="1">
    <citation type="submission" date="2021-06" db="EMBL/GenBank/DDBJ databases">
        <authorList>
            <person name="Kallberg Y."/>
            <person name="Tangrot J."/>
            <person name="Rosling A."/>
        </authorList>
    </citation>
    <scope>NUCLEOTIDE SEQUENCE [LARGE SCALE GENOMIC DNA]</scope>
    <source>
        <strain evidence="2 3">120-4 pot B 10/14</strain>
    </source>
</reference>
<dbReference type="EMBL" id="CAJVQB010000114">
    <property type="protein sequence ID" value="CAG8468229.1"/>
    <property type="molecule type" value="Genomic_DNA"/>
</dbReference>
<evidence type="ECO:0000313" key="2">
    <source>
        <dbReference type="EMBL" id="CAG8468229.1"/>
    </source>
</evidence>
<dbReference type="Proteomes" id="UP000789901">
    <property type="component" value="Unassembled WGS sequence"/>
</dbReference>
<name>A0ABM8VX30_GIGMA</name>
<keyword evidence="1" id="KW-0732">Signal</keyword>
<gene>
    <name evidence="2" type="ORF">GMARGA_LOCUS646</name>
</gene>
<evidence type="ECO:0000256" key="1">
    <source>
        <dbReference type="SAM" id="SignalP"/>
    </source>
</evidence>